<dbReference type="Proteomes" id="UP001152795">
    <property type="component" value="Unassembled WGS sequence"/>
</dbReference>
<evidence type="ECO:0000313" key="2">
    <source>
        <dbReference type="Proteomes" id="UP001152795"/>
    </source>
</evidence>
<keyword evidence="2" id="KW-1185">Reference proteome</keyword>
<comment type="caution">
    <text evidence="1">The sequence shown here is derived from an EMBL/GenBank/DDBJ whole genome shotgun (WGS) entry which is preliminary data.</text>
</comment>
<organism evidence="1 2">
    <name type="scientific">Paramuricea clavata</name>
    <name type="common">Red gorgonian</name>
    <name type="synonym">Violescent sea-whip</name>
    <dbReference type="NCBI Taxonomy" id="317549"/>
    <lineage>
        <taxon>Eukaryota</taxon>
        <taxon>Metazoa</taxon>
        <taxon>Cnidaria</taxon>
        <taxon>Anthozoa</taxon>
        <taxon>Octocorallia</taxon>
        <taxon>Malacalcyonacea</taxon>
        <taxon>Plexauridae</taxon>
        <taxon>Paramuricea</taxon>
    </lineage>
</organism>
<dbReference type="EMBL" id="CACRXK020020865">
    <property type="protein sequence ID" value="CAB4035255.1"/>
    <property type="molecule type" value="Genomic_DNA"/>
</dbReference>
<evidence type="ECO:0000313" key="1">
    <source>
        <dbReference type="EMBL" id="CAB4035255.1"/>
    </source>
</evidence>
<accession>A0A6S7JRI4</accession>
<protein>
    <submittedName>
        <fullName evidence="1">Uncharacterized protein</fullName>
    </submittedName>
</protein>
<name>A0A6S7JRI4_PARCT</name>
<sequence>MDQGFPWQTLEQREVYRRHNNNPNLVKQAEGIVRATRNGGMVTYFCISSTKWSQALIVKAGSRRQFPYNNPINPQDASNPWLITGYSGRSDPAFHRMMQEYWAQMGGPWHIHPFAVFKWNRNRWQQQPVNVDVVNQCLRATVDDQTFLLYPAASTFKMEVKTYSAGPQMQTQYINFNY</sequence>
<gene>
    <name evidence="1" type="ORF">PACLA_8A046615</name>
</gene>
<dbReference type="AlphaFoldDB" id="A0A6S7JRI4"/>
<proteinExistence type="predicted"/>
<reference evidence="1" key="1">
    <citation type="submission" date="2020-04" db="EMBL/GenBank/DDBJ databases">
        <authorList>
            <person name="Alioto T."/>
            <person name="Alioto T."/>
            <person name="Gomez Garrido J."/>
        </authorList>
    </citation>
    <scope>NUCLEOTIDE SEQUENCE</scope>
    <source>
        <strain evidence="1">A484AB</strain>
    </source>
</reference>